<dbReference type="AlphaFoldDB" id="A0AA41Z014"/>
<keyword evidence="3" id="KW-1185">Reference proteome</keyword>
<evidence type="ECO:0000313" key="3">
    <source>
        <dbReference type="Proteomes" id="UP001165667"/>
    </source>
</evidence>
<dbReference type="Pfam" id="PF00196">
    <property type="entry name" value="GerE"/>
    <property type="match status" value="1"/>
</dbReference>
<evidence type="ECO:0000313" key="2">
    <source>
        <dbReference type="EMBL" id="MCW6511706.1"/>
    </source>
</evidence>
<evidence type="ECO:0000259" key="1">
    <source>
        <dbReference type="SMART" id="SM00421"/>
    </source>
</evidence>
<proteinExistence type="predicted"/>
<dbReference type="RefSeq" id="WP_282588085.1">
    <property type="nucleotide sequence ID" value="NZ_JAMOIM010000031.1"/>
</dbReference>
<dbReference type="GO" id="GO:0003677">
    <property type="term" value="F:DNA binding"/>
    <property type="evidence" value="ECO:0007669"/>
    <property type="project" value="InterPro"/>
</dbReference>
<gene>
    <name evidence="2" type="ORF">M8523_27445</name>
</gene>
<dbReference type="EMBL" id="JAMOIM010000031">
    <property type="protein sequence ID" value="MCW6511706.1"/>
    <property type="molecule type" value="Genomic_DNA"/>
</dbReference>
<protein>
    <submittedName>
        <fullName evidence="2">Helix-turn-helix transcriptional regulator</fullName>
    </submittedName>
</protein>
<sequence length="384" mass="40909">MSAAIDAERFSMLVSLIYDAAISPTAWPAVLDAIRTELNFGNATLSIQSLPSGELLLNETANIPQQYLARMADYGPEVLDQWGGLPVLMRLPLDQPAVLSRINPAAVQFDVTTNRYSLEWARPQGLVDVLAIPLARDERAVGSVAFGRHESAGPIASREIEVACLLIPHLQRAATIARMLDLAVLAQSTFSAVIDTLSAPVLLVASDLRLIHANPTARQMLRAADLIRARDGFIVAVATGVSRAIAAAVLQAARDESALGRKGLGIPVTSDDGRKGALHVLPLRRSRMTADGRAVAAIFVAQADHPFVPPTEVVAALFGLTPAESRVFEHVVAGRTVGETALALGAEIATVKSHLQRIFSKTGVRRQLDLARIAYSLAAPSTIL</sequence>
<dbReference type="InterPro" id="IPR016032">
    <property type="entry name" value="Sig_transdc_resp-reg_C-effctor"/>
</dbReference>
<dbReference type="SMART" id="SM00421">
    <property type="entry name" value="HTH_LUXR"/>
    <property type="match status" value="1"/>
</dbReference>
<dbReference type="GO" id="GO:0006355">
    <property type="term" value="P:regulation of DNA-templated transcription"/>
    <property type="evidence" value="ECO:0007669"/>
    <property type="project" value="InterPro"/>
</dbReference>
<dbReference type="Proteomes" id="UP001165667">
    <property type="component" value="Unassembled WGS sequence"/>
</dbReference>
<dbReference type="InterPro" id="IPR036388">
    <property type="entry name" value="WH-like_DNA-bd_sf"/>
</dbReference>
<organism evidence="2 3">
    <name type="scientific">Lichenifustis flavocetrariae</name>
    <dbReference type="NCBI Taxonomy" id="2949735"/>
    <lineage>
        <taxon>Bacteria</taxon>
        <taxon>Pseudomonadati</taxon>
        <taxon>Pseudomonadota</taxon>
        <taxon>Alphaproteobacteria</taxon>
        <taxon>Hyphomicrobiales</taxon>
        <taxon>Lichenihabitantaceae</taxon>
        <taxon>Lichenifustis</taxon>
    </lineage>
</organism>
<dbReference type="InterPro" id="IPR000792">
    <property type="entry name" value="Tscrpt_reg_LuxR_C"/>
</dbReference>
<reference evidence="2" key="1">
    <citation type="submission" date="2022-05" db="EMBL/GenBank/DDBJ databases">
        <authorList>
            <person name="Pankratov T."/>
        </authorList>
    </citation>
    <scope>NUCLEOTIDE SEQUENCE</scope>
    <source>
        <strain evidence="2">BP6-180914</strain>
    </source>
</reference>
<dbReference type="InterPro" id="IPR000014">
    <property type="entry name" value="PAS"/>
</dbReference>
<dbReference type="Pfam" id="PF13188">
    <property type="entry name" value="PAS_8"/>
    <property type="match status" value="1"/>
</dbReference>
<dbReference type="Gene3D" id="1.10.10.10">
    <property type="entry name" value="Winged helix-like DNA-binding domain superfamily/Winged helix DNA-binding domain"/>
    <property type="match status" value="1"/>
</dbReference>
<dbReference type="SUPFAM" id="SSF46894">
    <property type="entry name" value="C-terminal effector domain of the bipartite response regulators"/>
    <property type="match status" value="1"/>
</dbReference>
<comment type="caution">
    <text evidence="2">The sequence shown here is derived from an EMBL/GenBank/DDBJ whole genome shotgun (WGS) entry which is preliminary data.</text>
</comment>
<feature type="domain" description="HTH luxR-type" evidence="1">
    <location>
        <begin position="317"/>
        <end position="374"/>
    </location>
</feature>
<name>A0AA41Z014_9HYPH</name>
<accession>A0AA41Z014</accession>